<evidence type="ECO:0000313" key="2">
    <source>
        <dbReference type="EMBL" id="CAL1602548.1"/>
    </source>
</evidence>
<gene>
    <name evidence="2" type="ORF">KC01_LOCUS30305</name>
</gene>
<evidence type="ECO:0000313" key="3">
    <source>
        <dbReference type="Proteomes" id="UP001497482"/>
    </source>
</evidence>
<proteinExistence type="predicted"/>
<accession>A0AAV2LJM1</accession>
<dbReference type="EMBL" id="OZ035825">
    <property type="protein sequence ID" value="CAL1602548.1"/>
    <property type="molecule type" value="Genomic_DNA"/>
</dbReference>
<reference evidence="2 3" key="1">
    <citation type="submission" date="2024-04" db="EMBL/GenBank/DDBJ databases">
        <authorList>
            <person name="Waldvogel A.-M."/>
            <person name="Schoenle A."/>
        </authorList>
    </citation>
    <scope>NUCLEOTIDE SEQUENCE [LARGE SCALE GENOMIC DNA]</scope>
</reference>
<dbReference type="Proteomes" id="UP001497482">
    <property type="component" value="Chromosome 3"/>
</dbReference>
<protein>
    <submittedName>
        <fullName evidence="2">Uncharacterized protein</fullName>
    </submittedName>
</protein>
<dbReference type="AlphaFoldDB" id="A0AAV2LJM1"/>
<feature type="region of interest" description="Disordered" evidence="1">
    <location>
        <begin position="28"/>
        <end position="270"/>
    </location>
</feature>
<organism evidence="2 3">
    <name type="scientific">Knipowitschia caucasica</name>
    <name type="common">Caucasian dwarf goby</name>
    <name type="synonym">Pomatoschistus caucasicus</name>
    <dbReference type="NCBI Taxonomy" id="637954"/>
    <lineage>
        <taxon>Eukaryota</taxon>
        <taxon>Metazoa</taxon>
        <taxon>Chordata</taxon>
        <taxon>Craniata</taxon>
        <taxon>Vertebrata</taxon>
        <taxon>Euteleostomi</taxon>
        <taxon>Actinopterygii</taxon>
        <taxon>Neopterygii</taxon>
        <taxon>Teleostei</taxon>
        <taxon>Neoteleostei</taxon>
        <taxon>Acanthomorphata</taxon>
        <taxon>Gobiaria</taxon>
        <taxon>Gobiiformes</taxon>
        <taxon>Gobioidei</taxon>
        <taxon>Gobiidae</taxon>
        <taxon>Gobiinae</taxon>
        <taxon>Knipowitschia</taxon>
    </lineage>
</organism>
<feature type="compositionally biased region" description="Polar residues" evidence="1">
    <location>
        <begin position="237"/>
        <end position="246"/>
    </location>
</feature>
<feature type="compositionally biased region" description="Pro residues" evidence="1">
    <location>
        <begin position="257"/>
        <end position="270"/>
    </location>
</feature>
<feature type="compositionally biased region" description="Low complexity" evidence="1">
    <location>
        <begin position="247"/>
        <end position="256"/>
    </location>
</feature>
<keyword evidence="3" id="KW-1185">Reference proteome</keyword>
<feature type="compositionally biased region" description="Low complexity" evidence="1">
    <location>
        <begin position="80"/>
        <end position="89"/>
    </location>
</feature>
<sequence length="270" mass="28912">MLIRALTYDNETRIRRNQRTSVPCERLHCQHKPTNPPSPYLKMAPVPPAPDPTRQRTEPTSKNHLARNRSGGAPPPEGPAPLRGAAPPGLQCPNCPKGPDNNEKSRALLTDWAPRRTGRHGLPNSSDQRGAPSSHGRQPPPLEAPHPVPGPGPFRARRAITPSLIPPTLSETRGPRSPKATHALTGTPEGAPHNMIRIGPRRRPPPPTEPSRRCDHTSTQPTAPKTRRVAGQPRGQAPSTSPTNPGALTTSAATPPSTLPTPRGPVPRLA</sequence>
<name>A0AAV2LJM1_KNICA</name>
<evidence type="ECO:0000256" key="1">
    <source>
        <dbReference type="SAM" id="MobiDB-lite"/>
    </source>
</evidence>
<feature type="compositionally biased region" description="Pro residues" evidence="1">
    <location>
        <begin position="34"/>
        <end position="51"/>
    </location>
</feature>
<feature type="compositionally biased region" description="Pro residues" evidence="1">
    <location>
        <begin position="138"/>
        <end position="152"/>
    </location>
</feature>